<comment type="catalytic activity">
    <reaction evidence="1">
        <text>D-mannose 6-phosphate = D-fructose 6-phosphate</text>
        <dbReference type="Rhea" id="RHEA:12356"/>
        <dbReference type="ChEBI" id="CHEBI:58735"/>
        <dbReference type="ChEBI" id="CHEBI:61527"/>
        <dbReference type="EC" id="5.3.1.8"/>
    </reaction>
</comment>
<dbReference type="GO" id="GO:0004476">
    <property type="term" value="F:mannose-6-phosphate isomerase activity"/>
    <property type="evidence" value="ECO:0007669"/>
    <property type="project" value="UniProtKB-EC"/>
</dbReference>
<comment type="similarity">
    <text evidence="4">Belongs to the mannose-6-phosphate isomerase type 1 family.</text>
</comment>
<proteinExistence type="inferred from homology"/>
<keyword evidence="7 12" id="KW-0479">Metal-binding</keyword>
<dbReference type="Pfam" id="PF20511">
    <property type="entry name" value="PMI_typeI_cat"/>
    <property type="match status" value="1"/>
</dbReference>
<evidence type="ECO:0000256" key="3">
    <source>
        <dbReference type="ARBA" id="ARBA00004666"/>
    </source>
</evidence>
<dbReference type="PRINTS" id="PR00714">
    <property type="entry name" value="MAN6PISMRASE"/>
</dbReference>
<reference evidence="14 15" key="1">
    <citation type="submission" date="2016-07" db="EMBL/GenBank/DDBJ databases">
        <title>Draft genome of the white-rot fungus Obba rivulosa 3A-2.</title>
        <authorList>
            <consortium name="DOE Joint Genome Institute"/>
            <person name="Miettinen O."/>
            <person name="Riley R."/>
            <person name="Acob R."/>
            <person name="Barry K."/>
            <person name="Cullen D."/>
            <person name="De Vries R."/>
            <person name="Hainaut M."/>
            <person name="Hatakka A."/>
            <person name="Henrissat B."/>
            <person name="Hilden K."/>
            <person name="Kuo R."/>
            <person name="Labutti K."/>
            <person name="Lipzen A."/>
            <person name="Makela M.R."/>
            <person name="Sandor L."/>
            <person name="Spatafora J.W."/>
            <person name="Grigoriev I.V."/>
            <person name="Hibbett D.S."/>
        </authorList>
    </citation>
    <scope>NUCLEOTIDE SEQUENCE [LARGE SCALE GENOMIC DNA]</scope>
    <source>
        <strain evidence="14 15">3A-2</strain>
    </source>
</reference>
<comment type="function">
    <text evidence="2">Involved in the synthesis of the GDP-mannose and dolichol-phosphate-mannose required for a number of critical mannosyl transfer reactions.</text>
</comment>
<dbReference type="InterPro" id="IPR014710">
    <property type="entry name" value="RmlC-like_jellyroll"/>
</dbReference>
<feature type="binding site" evidence="12">
    <location>
        <position position="120"/>
    </location>
    <ligand>
        <name>Zn(2+)</name>
        <dbReference type="ChEBI" id="CHEBI:29105"/>
    </ligand>
</feature>
<dbReference type="CDD" id="cd07011">
    <property type="entry name" value="cupin_PMI_type_I_N"/>
    <property type="match status" value="1"/>
</dbReference>
<dbReference type="GO" id="GO:0005829">
    <property type="term" value="C:cytosol"/>
    <property type="evidence" value="ECO:0007669"/>
    <property type="project" value="TreeGrafter"/>
</dbReference>
<evidence type="ECO:0000256" key="11">
    <source>
        <dbReference type="ARBA" id="ARBA00030762"/>
    </source>
</evidence>
<dbReference type="PANTHER" id="PTHR10309">
    <property type="entry name" value="MANNOSE-6-PHOSPHATE ISOMERASE"/>
    <property type="match status" value="1"/>
</dbReference>
<dbReference type="InterPro" id="IPR016305">
    <property type="entry name" value="Mannose-6-P_Isomerase"/>
</dbReference>
<accession>A0A8E2B2K5</accession>
<dbReference type="EC" id="5.3.1.8" evidence="5"/>
<dbReference type="UniPathway" id="UPA00126">
    <property type="reaction ID" value="UER00423"/>
</dbReference>
<keyword evidence="15" id="KW-1185">Reference proteome</keyword>
<feature type="binding site" evidence="12">
    <location>
        <position position="315"/>
    </location>
    <ligand>
        <name>Zn(2+)</name>
        <dbReference type="ChEBI" id="CHEBI:29105"/>
    </ligand>
</feature>
<evidence type="ECO:0000256" key="8">
    <source>
        <dbReference type="ARBA" id="ARBA00022833"/>
    </source>
</evidence>
<evidence type="ECO:0000256" key="10">
    <source>
        <dbReference type="ARBA" id="ARBA00029741"/>
    </source>
</evidence>
<evidence type="ECO:0000313" key="15">
    <source>
        <dbReference type="Proteomes" id="UP000250043"/>
    </source>
</evidence>
<protein>
    <recommendedName>
        <fullName evidence="6">Mannose-6-phosphate isomerase</fullName>
        <ecNumber evidence="5">5.3.1.8</ecNumber>
    </recommendedName>
    <alternativeName>
        <fullName evidence="10">Phosphohexomutase</fullName>
    </alternativeName>
    <alternativeName>
        <fullName evidence="11">Phosphomannose isomerase</fullName>
    </alternativeName>
</protein>
<evidence type="ECO:0000256" key="6">
    <source>
        <dbReference type="ARBA" id="ARBA00018236"/>
    </source>
</evidence>
<evidence type="ECO:0000259" key="13">
    <source>
        <dbReference type="Pfam" id="PF20511"/>
    </source>
</evidence>
<organism evidence="14 15">
    <name type="scientific">Obba rivulosa</name>
    <dbReference type="NCBI Taxonomy" id="1052685"/>
    <lineage>
        <taxon>Eukaryota</taxon>
        <taxon>Fungi</taxon>
        <taxon>Dikarya</taxon>
        <taxon>Basidiomycota</taxon>
        <taxon>Agaricomycotina</taxon>
        <taxon>Agaricomycetes</taxon>
        <taxon>Polyporales</taxon>
        <taxon>Gelatoporiaceae</taxon>
        <taxon>Obba</taxon>
    </lineage>
</organism>
<evidence type="ECO:0000256" key="1">
    <source>
        <dbReference type="ARBA" id="ARBA00000757"/>
    </source>
</evidence>
<feature type="binding site" evidence="12">
    <location>
        <position position="122"/>
    </location>
    <ligand>
        <name>Zn(2+)</name>
        <dbReference type="ChEBI" id="CHEBI:29105"/>
    </ligand>
</feature>
<feature type="domain" description="Phosphomannose isomerase type I catalytic" evidence="13">
    <location>
        <begin position="14"/>
        <end position="154"/>
    </location>
</feature>
<evidence type="ECO:0000256" key="2">
    <source>
        <dbReference type="ARBA" id="ARBA00002564"/>
    </source>
</evidence>
<dbReference type="AlphaFoldDB" id="A0A8E2B2K5"/>
<dbReference type="InterPro" id="IPR001250">
    <property type="entry name" value="Man6P_Isoase-1"/>
</dbReference>
<dbReference type="Proteomes" id="UP000250043">
    <property type="component" value="Unassembled WGS sequence"/>
</dbReference>
<evidence type="ECO:0000313" key="14">
    <source>
        <dbReference type="EMBL" id="OCH90105.1"/>
    </source>
</evidence>
<dbReference type="GO" id="GO:0005975">
    <property type="term" value="P:carbohydrate metabolic process"/>
    <property type="evidence" value="ECO:0007669"/>
    <property type="project" value="InterPro"/>
</dbReference>
<keyword evidence="9 14" id="KW-0413">Isomerase</keyword>
<dbReference type="InterPro" id="IPR046457">
    <property type="entry name" value="PMI_typeI_cat"/>
</dbReference>
<evidence type="ECO:0000256" key="5">
    <source>
        <dbReference type="ARBA" id="ARBA00011956"/>
    </source>
</evidence>
<evidence type="ECO:0000256" key="7">
    <source>
        <dbReference type="ARBA" id="ARBA00022723"/>
    </source>
</evidence>
<name>A0A8E2B2K5_9APHY</name>
<dbReference type="SUPFAM" id="SSF51182">
    <property type="entry name" value="RmlC-like cupins"/>
    <property type="match status" value="1"/>
</dbReference>
<dbReference type="PANTHER" id="PTHR10309:SF0">
    <property type="entry name" value="MANNOSE-6-PHOSPHATE ISOMERASE"/>
    <property type="match status" value="1"/>
</dbReference>
<evidence type="ECO:0000256" key="4">
    <source>
        <dbReference type="ARBA" id="ARBA00010772"/>
    </source>
</evidence>
<dbReference type="PIRSF" id="PIRSF001480">
    <property type="entry name" value="Mannose-6-phosphate_isomerase"/>
    <property type="match status" value="1"/>
</dbReference>
<comment type="cofactor">
    <cofactor evidence="12">
        <name>Zn(2+)</name>
        <dbReference type="ChEBI" id="CHEBI:29105"/>
    </cofactor>
    <text evidence="12">Binds 1 zinc ion per subunit.</text>
</comment>
<keyword evidence="8 12" id="KW-0862">Zinc</keyword>
<dbReference type="GO" id="GO:0008270">
    <property type="term" value="F:zinc ion binding"/>
    <property type="evidence" value="ECO:0007669"/>
    <property type="project" value="InterPro"/>
</dbReference>
<dbReference type="Gene3D" id="2.60.120.10">
    <property type="entry name" value="Jelly Rolls"/>
    <property type="match status" value="3"/>
</dbReference>
<dbReference type="GO" id="GO:0009298">
    <property type="term" value="P:GDP-mannose biosynthetic process"/>
    <property type="evidence" value="ECO:0007669"/>
    <property type="project" value="UniProtKB-UniPathway"/>
</dbReference>
<evidence type="ECO:0000256" key="9">
    <source>
        <dbReference type="ARBA" id="ARBA00023235"/>
    </source>
</evidence>
<feature type="binding site" evidence="12">
    <location>
        <position position="147"/>
    </location>
    <ligand>
        <name>Zn(2+)</name>
        <dbReference type="ChEBI" id="CHEBI:29105"/>
    </ligand>
</feature>
<dbReference type="OrthoDB" id="6605218at2759"/>
<evidence type="ECO:0000256" key="12">
    <source>
        <dbReference type="PIRSR" id="PIRSR001480-2"/>
    </source>
</evidence>
<gene>
    <name evidence="14" type="ORF">OBBRIDRAFT_777502</name>
</gene>
<dbReference type="NCBIfam" id="TIGR00218">
    <property type="entry name" value="manA"/>
    <property type="match status" value="1"/>
</dbReference>
<comment type="pathway">
    <text evidence="3">Nucleotide-sugar biosynthesis; GDP-alpha-D-mannose biosynthesis; alpha-D-mannose 1-phosphate from D-fructose 6-phosphate: step 1/2.</text>
</comment>
<dbReference type="InterPro" id="IPR011051">
    <property type="entry name" value="RmlC_Cupin_sf"/>
</dbReference>
<sequence>MASPGSILVSPPNLIRLKAAPNNYEWGKIGRASLVSQLAPNAVGPDFKLDESKPYSELWMGTHPHGPAHLFDSPSIPLQRLITASPTPTLGGLLVEKWPQSQQLPFLFKILSIQKALPLQIHPDKRLAEELHAEDPAAFADDNHKPEIAVAIGPPLRTLRDRDPGAGAALVCAEDQDAAFTGFVGFRPLAAIRTFLLAVPELWRAVGDDALVDSFITIPSPALLRRVFGALLTRPDGAEAEVRALYKRVRENVVVGRGAGAAIGRGEDAEEAGRLVLKVGEQYPGDVGMLACVFCMNYVKLKKGEAVYIGADEVHAYLEGDIVECMATSDNVLNAGFVDPAERRAQVPTFIRALSCTARPASHWALPAEPYAHSRGDRTRAYRPPLEEFVVLGTTLSAAVREERFGPARGPMVGIVVKGTVRVATNAQAKEEDDEEMRAAPGTVVFVRPGNGVQMELVEGEEGEVWWAAWGV</sequence>
<dbReference type="Gene3D" id="1.10.441.10">
    <property type="entry name" value="Phosphomannose Isomerase, domain 2"/>
    <property type="match status" value="1"/>
</dbReference>
<dbReference type="EMBL" id="KV722412">
    <property type="protein sequence ID" value="OCH90105.1"/>
    <property type="molecule type" value="Genomic_DNA"/>
</dbReference>